<dbReference type="PANTHER" id="PTHR35145">
    <property type="entry name" value="CYTOPLASMIC PROTEIN-RELATED"/>
    <property type="match status" value="1"/>
</dbReference>
<proteinExistence type="predicted"/>
<dbReference type="InterPro" id="IPR038056">
    <property type="entry name" value="YjbR-like_sf"/>
</dbReference>
<dbReference type="Gene3D" id="3.90.1150.30">
    <property type="match status" value="1"/>
</dbReference>
<keyword evidence="1" id="KW-0238">DNA-binding</keyword>
<dbReference type="AlphaFoldDB" id="A0A931CH17"/>
<dbReference type="InterPro" id="IPR058532">
    <property type="entry name" value="YjbR/MT2646/Rv2570-like"/>
</dbReference>
<comment type="caution">
    <text evidence="1">The sequence shown here is derived from an EMBL/GenBank/DDBJ whole genome shotgun (WGS) entry which is preliminary data.</text>
</comment>
<dbReference type="RefSeq" id="WP_196395150.1">
    <property type="nucleotide sequence ID" value="NZ_JADNYM010000002.1"/>
</dbReference>
<accession>A0A931CH17</accession>
<keyword evidence="2" id="KW-1185">Reference proteome</keyword>
<name>A0A931CH17_9MICC</name>
<dbReference type="PANTHER" id="PTHR35145:SF1">
    <property type="entry name" value="CYTOPLASMIC PROTEIN"/>
    <property type="match status" value="1"/>
</dbReference>
<dbReference type="GO" id="GO:0003677">
    <property type="term" value="F:DNA binding"/>
    <property type="evidence" value="ECO:0007669"/>
    <property type="project" value="UniProtKB-KW"/>
</dbReference>
<dbReference type="SUPFAM" id="SSF142906">
    <property type="entry name" value="YjbR-like"/>
    <property type="match status" value="1"/>
</dbReference>
<dbReference type="Proteomes" id="UP000655366">
    <property type="component" value="Unassembled WGS sequence"/>
</dbReference>
<evidence type="ECO:0000313" key="2">
    <source>
        <dbReference type="Proteomes" id="UP000655366"/>
    </source>
</evidence>
<dbReference type="Pfam" id="PF04237">
    <property type="entry name" value="YjbR"/>
    <property type="match status" value="1"/>
</dbReference>
<protein>
    <submittedName>
        <fullName evidence="1">MmcQ/YjbR family DNA-binding protein</fullName>
    </submittedName>
</protein>
<reference evidence="1 2" key="1">
    <citation type="submission" date="2020-11" db="EMBL/GenBank/DDBJ databases">
        <title>Arthrobacter antarcticus sp. nov., isolated from Antarctic Soil.</title>
        <authorList>
            <person name="Li J."/>
        </authorList>
    </citation>
    <scope>NUCLEOTIDE SEQUENCE [LARGE SCALE GENOMIC DNA]</scope>
    <source>
        <strain evidence="1 2">Z1-20</strain>
    </source>
</reference>
<dbReference type="EMBL" id="JADNYM010000002">
    <property type="protein sequence ID" value="MBG0738213.1"/>
    <property type="molecule type" value="Genomic_DNA"/>
</dbReference>
<sequence length="137" mass="15216">MDRKQLRAVCLDLPGAVEEFPFGPETSVFKVRPAVSGNFRHTAKMFALSRLDADPLSISVKCEPELALSLRCVHPEITGAYHLNKTHWNGVCCDGELEEAMIKDMIEDSHDLVVATLARAQREALRLLRIIDTGATQ</sequence>
<dbReference type="InterPro" id="IPR007351">
    <property type="entry name" value="YjbR"/>
</dbReference>
<gene>
    <name evidence="1" type="ORF">IV500_02025</name>
</gene>
<organism evidence="1 2">
    <name type="scientific">Arthrobacter terrae</name>
    <dbReference type="NCBI Taxonomy" id="2935737"/>
    <lineage>
        <taxon>Bacteria</taxon>
        <taxon>Bacillati</taxon>
        <taxon>Actinomycetota</taxon>
        <taxon>Actinomycetes</taxon>
        <taxon>Micrococcales</taxon>
        <taxon>Micrococcaceae</taxon>
        <taxon>Arthrobacter</taxon>
    </lineage>
</organism>
<evidence type="ECO:0000313" key="1">
    <source>
        <dbReference type="EMBL" id="MBG0738213.1"/>
    </source>
</evidence>